<sequence length="301" mass="32639">MNRHIAIVGFGRVGSALGYTLINKGLVSHLTIIDTNSVKATSHALDLQDALIALNQDVSITVNDTEDMLKADIIVVAIGPANITSLDRLDEFHSNNVGIQALAETLKEAQYPGIVLNITNPCDVITQVLQAASGLPKSRVFGTGTTLDSLRLQRLLGDHLELNPGDIDGYMAGEHGDSQFVAWSPMRMAGVSAEQWNISDDDKARIEFDVMQSGAVIYNGKGCTEFGIGAMAANICQAILYDSQKVYSVSVYDETAQCYISHPTQVGKMGLGKRFTLTLNDKEQARFEQSAQIIRQYVAMV</sequence>
<feature type="domain" description="Lactate/malate dehydrogenase N-terminal" evidence="6">
    <location>
        <begin position="4"/>
        <end position="142"/>
    </location>
</feature>
<feature type="binding site" evidence="4">
    <location>
        <position position="34"/>
    </location>
    <ligand>
        <name>NAD(+)</name>
        <dbReference type="ChEBI" id="CHEBI:57540"/>
    </ligand>
</feature>
<dbReference type="InterPro" id="IPR015955">
    <property type="entry name" value="Lactate_DH/Glyco_Ohase_4_C"/>
</dbReference>
<dbReference type="Gene3D" id="3.90.110.10">
    <property type="entry name" value="Lactate dehydrogenase/glycoside hydrolase, family 4, C-terminal"/>
    <property type="match status" value="1"/>
</dbReference>
<feature type="domain" description="Lactate/malate dehydrogenase C-terminal" evidence="7">
    <location>
        <begin position="145"/>
        <end position="296"/>
    </location>
</feature>
<protein>
    <recommendedName>
        <fullName evidence="10">L-lactate dehydrogenase</fullName>
    </recommendedName>
</protein>
<dbReference type="AlphaFoldDB" id="A0A1E8FHS0"/>
<comment type="function">
    <text evidence="1">Catalyzes the reversible oxidation of malate to oxaloacetate.</text>
</comment>
<accession>A0A1E8FHS0</accession>
<name>A0A1E8FHS0_9ALTE</name>
<feature type="binding site" evidence="4">
    <location>
        <begin position="118"/>
        <end position="120"/>
    </location>
    <ligand>
        <name>NAD(+)</name>
        <dbReference type="ChEBI" id="CHEBI:57540"/>
    </ligand>
</feature>
<evidence type="ECO:0000256" key="3">
    <source>
        <dbReference type="PIRSR" id="PIRSR000102-1"/>
    </source>
</evidence>
<dbReference type="PRINTS" id="PR00086">
    <property type="entry name" value="LLDHDRGNASE"/>
</dbReference>
<feature type="binding site" evidence="4">
    <location>
        <position position="95"/>
    </location>
    <ligand>
        <name>NAD(+)</name>
        <dbReference type="ChEBI" id="CHEBI:57540"/>
    </ligand>
</feature>
<dbReference type="InterPro" id="IPR036291">
    <property type="entry name" value="NAD(P)-bd_dom_sf"/>
</dbReference>
<feature type="binding site" evidence="4">
    <location>
        <begin position="9"/>
        <end position="14"/>
    </location>
    <ligand>
        <name>NAD(+)</name>
        <dbReference type="ChEBI" id="CHEBI:57540"/>
    </ligand>
</feature>
<dbReference type="Pfam" id="PF02866">
    <property type="entry name" value="Ldh_1_C"/>
    <property type="match status" value="1"/>
</dbReference>
<dbReference type="InterPro" id="IPR001557">
    <property type="entry name" value="L-lactate/malate_DH"/>
</dbReference>
<dbReference type="SUPFAM" id="SSF56327">
    <property type="entry name" value="LDH C-terminal domain-like"/>
    <property type="match status" value="1"/>
</dbReference>
<evidence type="ECO:0000313" key="9">
    <source>
        <dbReference type="Proteomes" id="UP000176037"/>
    </source>
</evidence>
<evidence type="ECO:0000259" key="6">
    <source>
        <dbReference type="Pfam" id="PF00056"/>
    </source>
</evidence>
<dbReference type="InterPro" id="IPR001236">
    <property type="entry name" value="Lactate/malate_DH_N"/>
</dbReference>
<dbReference type="InterPro" id="IPR022383">
    <property type="entry name" value="Lactate/malate_DH_C"/>
</dbReference>
<keyword evidence="2 5" id="KW-0560">Oxidoreductase</keyword>
<dbReference type="Pfam" id="PF00056">
    <property type="entry name" value="Ldh_1_N"/>
    <property type="match status" value="1"/>
</dbReference>
<dbReference type="Proteomes" id="UP000176037">
    <property type="component" value="Unassembled WGS sequence"/>
</dbReference>
<dbReference type="PIRSF" id="PIRSF000102">
    <property type="entry name" value="Lac_mal_DH"/>
    <property type="match status" value="1"/>
</dbReference>
<feature type="active site" description="Proton acceptor" evidence="3">
    <location>
        <position position="175"/>
    </location>
</feature>
<dbReference type="SUPFAM" id="SSF51735">
    <property type="entry name" value="NAD(P)-binding Rossmann-fold domains"/>
    <property type="match status" value="1"/>
</dbReference>
<evidence type="ECO:0000256" key="5">
    <source>
        <dbReference type="RuleBase" id="RU003369"/>
    </source>
</evidence>
<dbReference type="STRING" id="1856405.BFC17_11995"/>
<dbReference type="InterPro" id="IPR018177">
    <property type="entry name" value="L-lactate_DH_AS"/>
</dbReference>
<evidence type="ECO:0000256" key="1">
    <source>
        <dbReference type="ARBA" id="ARBA00003966"/>
    </source>
</evidence>
<reference evidence="8 9" key="1">
    <citation type="submission" date="2016-09" db="EMBL/GenBank/DDBJ databases">
        <title>Alteromonas lipolytica, a new species isolated from sea water.</title>
        <authorList>
            <person name="Wu Y.-H."/>
            <person name="Cheng H."/>
            <person name="Xu X.-W."/>
        </authorList>
    </citation>
    <scope>NUCLEOTIDE SEQUENCE [LARGE SCALE GENOMIC DNA]</scope>
    <source>
        <strain evidence="8 9">JW12</strain>
    </source>
</reference>
<dbReference type="GO" id="GO:0004459">
    <property type="term" value="F:L-lactate dehydrogenase (NAD+) activity"/>
    <property type="evidence" value="ECO:0007669"/>
    <property type="project" value="InterPro"/>
</dbReference>
<organism evidence="8 9">
    <name type="scientific">Alteromonas lipolytica</name>
    <dbReference type="NCBI Taxonomy" id="1856405"/>
    <lineage>
        <taxon>Bacteria</taxon>
        <taxon>Pseudomonadati</taxon>
        <taxon>Pseudomonadota</taxon>
        <taxon>Gammaproteobacteria</taxon>
        <taxon>Alteromonadales</taxon>
        <taxon>Alteromonadaceae</taxon>
        <taxon>Alteromonas/Salinimonas group</taxon>
        <taxon>Alteromonas</taxon>
    </lineage>
</organism>
<evidence type="ECO:0008006" key="10">
    <source>
        <dbReference type="Google" id="ProtNLM"/>
    </source>
</evidence>
<keyword evidence="4" id="KW-0520">NAD</keyword>
<comment type="caution">
    <text evidence="8">The sequence shown here is derived from an EMBL/GenBank/DDBJ whole genome shotgun (WGS) entry which is preliminary data.</text>
</comment>
<evidence type="ECO:0000313" key="8">
    <source>
        <dbReference type="EMBL" id="OFI35482.1"/>
    </source>
</evidence>
<keyword evidence="9" id="KW-1185">Reference proteome</keyword>
<comment type="similarity">
    <text evidence="5">Belongs to the LDH/MDH superfamily.</text>
</comment>
<dbReference type="OrthoDB" id="9802969at2"/>
<dbReference type="GO" id="GO:0006089">
    <property type="term" value="P:lactate metabolic process"/>
    <property type="evidence" value="ECO:0007669"/>
    <property type="project" value="TreeGrafter"/>
</dbReference>
<dbReference type="RefSeq" id="WP_070175226.1">
    <property type="nucleotide sequence ID" value="NZ_BMJR01000006.1"/>
</dbReference>
<dbReference type="Gene3D" id="3.40.50.720">
    <property type="entry name" value="NAD(P)-binding Rossmann-like Domain"/>
    <property type="match status" value="1"/>
</dbReference>
<evidence type="ECO:0000256" key="2">
    <source>
        <dbReference type="ARBA" id="ARBA00023002"/>
    </source>
</evidence>
<dbReference type="EMBL" id="MJIC01000009">
    <property type="protein sequence ID" value="OFI35482.1"/>
    <property type="molecule type" value="Genomic_DNA"/>
</dbReference>
<dbReference type="PANTHER" id="PTHR43128">
    <property type="entry name" value="L-2-HYDROXYCARBOXYLATE DEHYDROGENASE (NAD(P)(+))"/>
    <property type="match status" value="1"/>
</dbReference>
<evidence type="ECO:0000259" key="7">
    <source>
        <dbReference type="Pfam" id="PF02866"/>
    </source>
</evidence>
<dbReference type="PANTHER" id="PTHR43128:SF31">
    <property type="entry name" value="L-LACTATE DEHYDROGENASE"/>
    <property type="match status" value="1"/>
</dbReference>
<evidence type="ECO:0000256" key="4">
    <source>
        <dbReference type="PIRSR" id="PIRSR000102-3"/>
    </source>
</evidence>
<proteinExistence type="inferred from homology"/>
<dbReference type="PROSITE" id="PS00064">
    <property type="entry name" value="L_LDH"/>
    <property type="match status" value="1"/>
</dbReference>
<gene>
    <name evidence="8" type="ORF">BFC17_11995</name>
</gene>